<evidence type="ECO:0000313" key="3">
    <source>
        <dbReference type="Proteomes" id="UP000198827"/>
    </source>
</evidence>
<dbReference type="Pfam" id="PF22522">
    <property type="entry name" value="DUF6998"/>
    <property type="match status" value="1"/>
</dbReference>
<proteinExistence type="predicted"/>
<evidence type="ECO:0000313" key="2">
    <source>
        <dbReference type="EMBL" id="SDN42295.1"/>
    </source>
</evidence>
<dbReference type="RefSeq" id="WP_197678910.1">
    <property type="nucleotide sequence ID" value="NZ_LT629705.1"/>
</dbReference>
<dbReference type="EMBL" id="LT629705">
    <property type="protein sequence ID" value="SDN42295.1"/>
    <property type="molecule type" value="Genomic_DNA"/>
</dbReference>
<gene>
    <name evidence="2" type="ORF">SAMN04489798_0268</name>
</gene>
<feature type="domain" description="DUF6998" evidence="1">
    <location>
        <begin position="35"/>
        <end position="133"/>
    </location>
</feature>
<protein>
    <recommendedName>
        <fullName evidence="1">DUF6998 domain-containing protein</fullName>
    </recommendedName>
</protein>
<accession>A0A1H0B9G1</accession>
<dbReference type="InterPro" id="IPR054267">
    <property type="entry name" value="DUF6998"/>
</dbReference>
<dbReference type="Proteomes" id="UP000198827">
    <property type="component" value="Chromosome I"/>
</dbReference>
<organism evidence="2 3">
    <name type="scientific">Pseudomonas arsenicoxydans</name>
    <dbReference type="NCBI Taxonomy" id="702115"/>
    <lineage>
        <taxon>Bacteria</taxon>
        <taxon>Pseudomonadati</taxon>
        <taxon>Pseudomonadota</taxon>
        <taxon>Gammaproteobacteria</taxon>
        <taxon>Pseudomonadales</taxon>
        <taxon>Pseudomonadaceae</taxon>
        <taxon>Pseudomonas</taxon>
    </lineage>
</organism>
<dbReference type="AlphaFoldDB" id="A0A1H0B9G1"/>
<name>A0A1H0B9G1_9PSED</name>
<reference evidence="2 3" key="1">
    <citation type="submission" date="2016-10" db="EMBL/GenBank/DDBJ databases">
        <authorList>
            <person name="de Groot N.N."/>
        </authorList>
    </citation>
    <scope>NUCLEOTIDE SEQUENCE [LARGE SCALE GENOMIC DNA]</scope>
    <source>
        <strain evidence="2 3">CECT 7543</strain>
    </source>
</reference>
<evidence type="ECO:0000259" key="1">
    <source>
        <dbReference type="Pfam" id="PF22522"/>
    </source>
</evidence>
<sequence length="178" mass="19451">MNLADLSISELLKLHAAAINELKNRGVLRTKNNPVGDYAEWLVSSAFNLTLTRNSAAGHDAESRDGKKIQIKSRRLTAKSRSKQLGVIRNLEKNDFDELIAVIFNESYEIIEAYSIPHSVISKYSAHRAHVNGHILHLRGALLLDNCVLNISDKLKASNNALTSLVSLAGSGKTAPLA</sequence>